<dbReference type="Proteomes" id="UP000078224">
    <property type="component" value="Unassembled WGS sequence"/>
</dbReference>
<dbReference type="PATRIC" id="fig|1354272.4.peg.842"/>
<reference evidence="1 2" key="1">
    <citation type="submission" date="2016-04" db="EMBL/GenBank/DDBJ databases">
        <title>ATOL: Assembling a taxonomically balanced genome-scale reconstruction of the evolutionary history of the Enterobacteriaceae.</title>
        <authorList>
            <person name="Plunkett G.III."/>
            <person name="Neeno-Eckwall E.C."/>
            <person name="Glasner J.D."/>
            <person name="Perna N.T."/>
        </authorList>
    </citation>
    <scope>NUCLEOTIDE SEQUENCE [LARGE SCALE GENOMIC DNA]</scope>
    <source>
        <strain evidence="1 2">ATCC 35613</strain>
    </source>
</reference>
<comment type="caution">
    <text evidence="1">The sequence shown here is derived from an EMBL/GenBank/DDBJ whole genome shotgun (WGS) entry which is preliminary data.</text>
</comment>
<proteinExistence type="predicted"/>
<keyword evidence="2" id="KW-1185">Reference proteome</keyword>
<gene>
    <name evidence="1" type="ORF">M998_0817</name>
</gene>
<evidence type="ECO:0000313" key="2">
    <source>
        <dbReference type="Proteomes" id="UP000078224"/>
    </source>
</evidence>
<organism evidence="1 2">
    <name type="scientific">Providencia heimbachae ATCC 35613</name>
    <dbReference type="NCBI Taxonomy" id="1354272"/>
    <lineage>
        <taxon>Bacteria</taxon>
        <taxon>Pseudomonadati</taxon>
        <taxon>Pseudomonadota</taxon>
        <taxon>Gammaproteobacteria</taxon>
        <taxon>Enterobacterales</taxon>
        <taxon>Morganellaceae</taxon>
        <taxon>Providencia</taxon>
    </lineage>
</organism>
<evidence type="ECO:0000313" key="1">
    <source>
        <dbReference type="EMBL" id="OAT53568.1"/>
    </source>
</evidence>
<sequence length="73" mass="8982">MAAKNQQFEVLKKNLKDRFWRLNNLYFITNKRGKKVKFRMTPEQYEYTQYNFKGSSTWLYYTCLYCAARCRSV</sequence>
<name>A0A1B7K099_9GAMM</name>
<dbReference type="EMBL" id="LXEW01000015">
    <property type="protein sequence ID" value="OAT53568.1"/>
    <property type="molecule type" value="Genomic_DNA"/>
</dbReference>
<protein>
    <submittedName>
        <fullName evidence="1">Phage terminase large subunit</fullName>
    </submittedName>
</protein>
<accession>A0A1B7K099</accession>
<dbReference type="AlphaFoldDB" id="A0A1B7K099"/>